<keyword evidence="1" id="KW-0963">Cytoplasm</keyword>
<accession>A0ABQ0DX81</accession>
<evidence type="ECO:0000313" key="3">
    <source>
        <dbReference type="EMBL" id="GAB1227473.1"/>
    </source>
</evidence>
<reference evidence="3 4" key="1">
    <citation type="journal article" date="2019" name="PLoS Negl. Trop. Dis.">
        <title>Whole genome sequencing of Entamoeba nuttalli reveals mammalian host-related molecular signatures and a novel octapeptide-repeat surface protein.</title>
        <authorList>
            <person name="Tanaka M."/>
            <person name="Makiuchi T."/>
            <person name="Komiyama T."/>
            <person name="Shiina T."/>
            <person name="Osaki K."/>
            <person name="Tachibana H."/>
        </authorList>
    </citation>
    <scope>NUCLEOTIDE SEQUENCE [LARGE SCALE GENOMIC DNA]</scope>
    <source>
        <strain evidence="3 4">P19-061405</strain>
    </source>
</reference>
<sequence>MSSAEESITQTAIAAHEFVQLYYALFQSRVDELLKMYHQQAVSNWNGNFFNGIEQIRNHLISLTPGKYDIETYDSQPIGDLAQGGSLLFIVTGRVKYNNNENNSREFYHQFILSRSQENVWFIVSENFRLLR</sequence>
<evidence type="ECO:0000256" key="1">
    <source>
        <dbReference type="RuleBase" id="RU369002"/>
    </source>
</evidence>
<keyword evidence="4" id="KW-1185">Reference proteome</keyword>
<dbReference type="Pfam" id="PF02136">
    <property type="entry name" value="NTF2"/>
    <property type="match status" value="1"/>
</dbReference>
<comment type="function">
    <text evidence="1">Has a role in nuclear-cytoplasmic transport of proteins and mRNAs.</text>
</comment>
<dbReference type="Proteomes" id="UP001628156">
    <property type="component" value="Unassembled WGS sequence"/>
</dbReference>
<dbReference type="InterPro" id="IPR018222">
    <property type="entry name" value="Nuclear_transport_factor_2_euk"/>
</dbReference>
<keyword evidence="1" id="KW-0813">Transport</keyword>
<name>A0ABQ0DX81_9EUKA</name>
<dbReference type="CDD" id="cd00780">
    <property type="entry name" value="NTF2"/>
    <property type="match status" value="1"/>
</dbReference>
<evidence type="ECO:0000313" key="4">
    <source>
        <dbReference type="Proteomes" id="UP001628156"/>
    </source>
</evidence>
<dbReference type="InterPro" id="IPR002075">
    <property type="entry name" value="NTF2_dom"/>
</dbReference>
<protein>
    <recommendedName>
        <fullName evidence="1">NTF2-related export protein</fullName>
    </recommendedName>
</protein>
<comment type="subcellular location">
    <subcellularLocation>
        <location evidence="1">Cytoplasm</location>
    </subcellularLocation>
    <subcellularLocation>
        <location evidence="1">Nucleus</location>
    </subcellularLocation>
</comment>
<dbReference type="SUPFAM" id="SSF54427">
    <property type="entry name" value="NTF2-like"/>
    <property type="match status" value="1"/>
</dbReference>
<evidence type="ECO:0000259" key="2">
    <source>
        <dbReference type="PROSITE" id="PS50177"/>
    </source>
</evidence>
<keyword evidence="1" id="KW-0653">Protein transport</keyword>
<feature type="domain" description="NTF2" evidence="2">
    <location>
        <begin position="14"/>
        <end position="130"/>
    </location>
</feature>
<dbReference type="InterPro" id="IPR045875">
    <property type="entry name" value="NTF2"/>
</dbReference>
<proteinExistence type="predicted"/>
<dbReference type="PANTHER" id="PTHR12612">
    <property type="entry name" value="NUCLEAR TRANSPORT FACTOR 2"/>
    <property type="match status" value="1"/>
</dbReference>
<organism evidence="3 4">
    <name type="scientific">Entamoeba nuttalli</name>
    <dbReference type="NCBI Taxonomy" id="412467"/>
    <lineage>
        <taxon>Eukaryota</taxon>
        <taxon>Amoebozoa</taxon>
        <taxon>Evosea</taxon>
        <taxon>Archamoebae</taxon>
        <taxon>Mastigamoebida</taxon>
        <taxon>Entamoebidae</taxon>
        <taxon>Entamoeba</taxon>
    </lineage>
</organism>
<dbReference type="EMBL" id="BAAFRS010000340">
    <property type="protein sequence ID" value="GAB1227473.1"/>
    <property type="molecule type" value="Genomic_DNA"/>
</dbReference>
<dbReference type="PROSITE" id="PS50177">
    <property type="entry name" value="NTF2_DOMAIN"/>
    <property type="match status" value="1"/>
</dbReference>
<gene>
    <name evidence="3" type="ORF">ENUP19_0340G0059</name>
</gene>
<dbReference type="Gene3D" id="3.10.450.50">
    <property type="match status" value="1"/>
</dbReference>
<comment type="caution">
    <text evidence="3">The sequence shown here is derived from an EMBL/GenBank/DDBJ whole genome shotgun (WGS) entry which is preliminary data.</text>
</comment>
<dbReference type="InterPro" id="IPR032710">
    <property type="entry name" value="NTF2-like_dom_sf"/>
</dbReference>
<keyword evidence="1" id="KW-0539">Nucleus</keyword>